<dbReference type="NCBIfam" id="NF003483">
    <property type="entry name" value="PRK05159.1"/>
    <property type="match status" value="1"/>
</dbReference>
<dbReference type="SUPFAM" id="SSF55681">
    <property type="entry name" value="Class II aaRS and biotin synthetases"/>
    <property type="match status" value="1"/>
</dbReference>
<dbReference type="HAMAP" id="MF_02075">
    <property type="entry name" value="Asp_tRNA_synth_type2"/>
    <property type="match status" value="1"/>
</dbReference>
<dbReference type="GO" id="GO:0000287">
    <property type="term" value="F:magnesium ion binding"/>
    <property type="evidence" value="ECO:0007669"/>
    <property type="project" value="UniProtKB-UniRule"/>
</dbReference>
<feature type="binding site" evidence="9">
    <location>
        <position position="414"/>
    </location>
    <ligand>
        <name>L-aspartate</name>
        <dbReference type="ChEBI" id="CHEBI:29991"/>
    </ligand>
</feature>
<feature type="region of interest" description="Disordered" evidence="10">
    <location>
        <begin position="1"/>
        <end position="29"/>
    </location>
</feature>
<keyword evidence="3 9" id="KW-0963">Cytoplasm</keyword>
<comment type="caution">
    <text evidence="9">Lacks conserved residue(s) required for the propagation of feature annotation.</text>
</comment>
<reference evidence="12" key="1">
    <citation type="journal article" date="2014" name="Genome Biol. Evol.">
        <title>Pangenome evidence for extensive interdomain horizontal transfer affecting lineage core and shell genes in uncultured planktonic thaumarchaeota and euryarchaeota.</title>
        <authorList>
            <person name="Deschamps P."/>
            <person name="Zivanovic Y."/>
            <person name="Moreira D."/>
            <person name="Rodriguez-Valera F."/>
            <person name="Lopez-Garcia P."/>
        </authorList>
    </citation>
    <scope>NUCLEOTIDE SEQUENCE</scope>
</reference>
<dbReference type="Pfam" id="PF00152">
    <property type="entry name" value="tRNA-synt_2"/>
    <property type="match status" value="1"/>
</dbReference>
<dbReference type="SUPFAM" id="SSF50249">
    <property type="entry name" value="Nucleic acid-binding proteins"/>
    <property type="match status" value="1"/>
</dbReference>
<feature type="region of interest" description="Aspartate" evidence="9">
    <location>
        <begin position="233"/>
        <end position="236"/>
    </location>
</feature>
<dbReference type="Pfam" id="PF01336">
    <property type="entry name" value="tRNA_anti-codon"/>
    <property type="match status" value="1"/>
</dbReference>
<dbReference type="Gene3D" id="3.30.930.10">
    <property type="entry name" value="Bira Bifunctional Protein, Domain 2"/>
    <property type="match status" value="1"/>
</dbReference>
<keyword evidence="8 9" id="KW-0030">Aminoacyl-tRNA synthetase</keyword>
<evidence type="ECO:0000256" key="2">
    <source>
        <dbReference type="ARBA" id="ARBA00005312"/>
    </source>
</evidence>
<dbReference type="InterPro" id="IPR004365">
    <property type="entry name" value="NA-bd_OB_tRNA"/>
</dbReference>
<dbReference type="GO" id="GO:0006422">
    <property type="term" value="P:aspartyl-tRNA aminoacylation"/>
    <property type="evidence" value="ECO:0007669"/>
    <property type="project" value="UniProtKB-UniRule"/>
</dbReference>
<feature type="binding site" evidence="9">
    <location>
        <position position="255"/>
    </location>
    <ligand>
        <name>L-aspartate</name>
        <dbReference type="ChEBI" id="CHEBI:29991"/>
    </ligand>
</feature>
<feature type="region of interest" description="Disordered" evidence="10">
    <location>
        <begin position="106"/>
        <end position="127"/>
    </location>
</feature>
<evidence type="ECO:0000256" key="3">
    <source>
        <dbReference type="ARBA" id="ARBA00022490"/>
    </source>
</evidence>
<dbReference type="PRINTS" id="PR01042">
    <property type="entry name" value="TRNASYNTHASP"/>
</dbReference>
<sequence length="488" mass="54256">MIEPPGPIPFKTPSRHERGMRDSSGWRPTAYRSHTIGQVVSNGADMVGSEVTVAGYAETVRGRGGICFLMLRDGTGHIQAFLKKDNMDEALFSAIQSATRESTIQVTGTVAQKRPPKLAEGESAPPPEFEVNVATARVLANAAAPLPVGVTDDVHVGLDVRLDNRHLDLRRAHVNAMFQLRGKVLQYGRDHLISEGFQEINTPKIIAAAAEGGTNLFPIKYFETDAYLSQSPQLYKQLAVLGGLERVFEIGPAFRAEKHDTYRHLNEFISFDIEGAWMDEEDVMGVQERMIHHIWSEVAANDQNLIDVVNEYRSGQNQEPVTVEVPNVPFPRIPYCDAIKIVKAGGGEIEWGDDIESHHCDIVAAQYPGFHFIPRWPMSMKPFYIHHKEDEKGSSGGQLSRGFDLNYGRDEMTSGGQREHRVDVLEQNLRNMGLEPADFTFYTDGFRYGAPPHAGWGLGVARLLMVLTGAGNVREVVLFPRDRSRVTP</sequence>
<comment type="catalytic activity">
    <reaction evidence="9">
        <text>tRNA(Asp) + L-aspartate + ATP = L-aspartyl-tRNA(Asp) + AMP + diphosphate</text>
        <dbReference type="Rhea" id="RHEA:19649"/>
        <dbReference type="Rhea" id="RHEA-COMP:9660"/>
        <dbReference type="Rhea" id="RHEA-COMP:9678"/>
        <dbReference type="ChEBI" id="CHEBI:29991"/>
        <dbReference type="ChEBI" id="CHEBI:30616"/>
        <dbReference type="ChEBI" id="CHEBI:33019"/>
        <dbReference type="ChEBI" id="CHEBI:78442"/>
        <dbReference type="ChEBI" id="CHEBI:78516"/>
        <dbReference type="ChEBI" id="CHEBI:456215"/>
        <dbReference type="EC" id="6.1.1.12"/>
    </reaction>
</comment>
<comment type="subunit">
    <text evidence="9">Homodimer.</text>
</comment>
<feature type="binding site" evidence="9">
    <location>
        <position position="411"/>
    </location>
    <ligand>
        <name>Mg(2+)</name>
        <dbReference type="ChEBI" id="CHEBI:18420"/>
        <label>2</label>
    </ligand>
</feature>
<keyword evidence="6 9" id="KW-0067">ATP-binding</keyword>
<comment type="subcellular location">
    <subcellularLocation>
        <location evidence="1 9">Cytoplasm</location>
    </subcellularLocation>
</comment>
<evidence type="ECO:0000256" key="6">
    <source>
        <dbReference type="ARBA" id="ARBA00022840"/>
    </source>
</evidence>
<dbReference type="InterPro" id="IPR006195">
    <property type="entry name" value="aa-tRNA-synth_II"/>
</dbReference>
<dbReference type="PROSITE" id="PS50862">
    <property type="entry name" value="AA_TRNA_LIGASE_II"/>
    <property type="match status" value="1"/>
</dbReference>
<evidence type="ECO:0000256" key="4">
    <source>
        <dbReference type="ARBA" id="ARBA00022598"/>
    </source>
</evidence>
<dbReference type="GO" id="GO:0004815">
    <property type="term" value="F:aspartate-tRNA ligase activity"/>
    <property type="evidence" value="ECO:0007669"/>
    <property type="project" value="UniProtKB-UniRule"/>
</dbReference>
<evidence type="ECO:0000256" key="10">
    <source>
        <dbReference type="SAM" id="MobiDB-lite"/>
    </source>
</evidence>
<feature type="binding site" evidence="9">
    <location>
        <position position="418"/>
    </location>
    <ligand>
        <name>L-aspartate</name>
        <dbReference type="ChEBI" id="CHEBI:29991"/>
    </ligand>
</feature>
<evidence type="ECO:0000313" key="12">
    <source>
        <dbReference type="EMBL" id="AIF23255.1"/>
    </source>
</evidence>
<comment type="function">
    <text evidence="9">Catalyzes the attachment of L-aspartate to tRNA(Asp) in a two-step reaction: L-aspartate is first activated by ATP to form Asp-AMP and then transferred to the acceptor end of tRNA(Asp).</text>
</comment>
<comment type="cofactor">
    <cofactor evidence="9">
        <name>Mg(2+)</name>
        <dbReference type="ChEBI" id="CHEBI:18420"/>
    </cofactor>
    <text evidence="9">Binds 3 Mg(2+) cations per subunit. The strongest magnesium site (Mg1) is bound to the beta- and gamma-phosphates of ATP and four water molecules complete its coordination sphere.</text>
</comment>
<organism evidence="12">
    <name type="scientific">uncultured marine group II/III euryarchaeote SAT1000_14_B08</name>
    <dbReference type="NCBI Taxonomy" id="1456558"/>
    <lineage>
        <taxon>Archaea</taxon>
        <taxon>Methanobacteriati</taxon>
        <taxon>Methanobacteriota</taxon>
        <taxon>environmental samples</taxon>
    </lineage>
</organism>
<feature type="binding site" evidence="9">
    <location>
        <position position="414"/>
    </location>
    <ligand>
        <name>Mg(2+)</name>
        <dbReference type="ChEBI" id="CHEBI:18420"/>
        <label>2</label>
    </ligand>
</feature>
<name>A0A075I5X0_9EURY</name>
<feature type="binding site" evidence="9">
    <location>
        <begin position="459"/>
        <end position="462"/>
    </location>
    <ligand>
        <name>ATP</name>
        <dbReference type="ChEBI" id="CHEBI:30616"/>
    </ligand>
</feature>
<feature type="binding site" evidence="9">
    <location>
        <position position="411"/>
    </location>
    <ligand>
        <name>ATP</name>
        <dbReference type="ChEBI" id="CHEBI:30616"/>
    </ligand>
</feature>
<evidence type="ECO:0000256" key="7">
    <source>
        <dbReference type="ARBA" id="ARBA00022917"/>
    </source>
</evidence>
<dbReference type="AlphaFoldDB" id="A0A075I5X0"/>
<accession>A0A075I5X0</accession>
<dbReference type="PANTHER" id="PTHR43450:SF1">
    <property type="entry name" value="ASPARTATE--TRNA LIGASE, CYTOPLASMIC"/>
    <property type="match status" value="1"/>
</dbReference>
<keyword evidence="7 9" id="KW-0648">Protein biosynthesis</keyword>
<dbReference type="PANTHER" id="PTHR43450">
    <property type="entry name" value="ASPARTYL-TRNA SYNTHETASE"/>
    <property type="match status" value="1"/>
</dbReference>
<dbReference type="GO" id="GO:0017101">
    <property type="term" value="C:aminoacyl-tRNA synthetase multienzyme complex"/>
    <property type="evidence" value="ECO:0007669"/>
    <property type="project" value="TreeGrafter"/>
</dbReference>
<evidence type="ECO:0000256" key="8">
    <source>
        <dbReference type="ARBA" id="ARBA00023146"/>
    </source>
</evidence>
<feature type="binding site" evidence="9">
    <location>
        <position position="211"/>
    </location>
    <ligand>
        <name>L-aspartate</name>
        <dbReference type="ChEBI" id="CHEBI:29991"/>
    </ligand>
</feature>
<feature type="compositionally biased region" description="Pro residues" evidence="10">
    <location>
        <begin position="1"/>
        <end position="10"/>
    </location>
</feature>
<proteinExistence type="inferred from homology"/>
<gene>
    <name evidence="12" type="primary">DARS</name>
    <name evidence="9 12" type="synonym">aspS</name>
</gene>
<feature type="binding site" evidence="9">
    <location>
        <begin position="263"/>
        <end position="265"/>
    </location>
    <ligand>
        <name>ATP</name>
        <dbReference type="ChEBI" id="CHEBI:30616"/>
    </ligand>
</feature>
<dbReference type="InterPro" id="IPR004364">
    <property type="entry name" value="Aa-tRNA-synt_II"/>
</dbReference>
<dbReference type="EMBL" id="KF901225">
    <property type="protein sequence ID" value="AIF23255.1"/>
    <property type="molecule type" value="Genomic_DNA"/>
</dbReference>
<dbReference type="InterPro" id="IPR004523">
    <property type="entry name" value="Asp-tRNA_synthase_2"/>
</dbReference>
<dbReference type="NCBIfam" id="TIGR00458">
    <property type="entry name" value="aspS_nondisc"/>
    <property type="match status" value="1"/>
</dbReference>
<dbReference type="InterPro" id="IPR002312">
    <property type="entry name" value="Asp/Asn-tRNA-synth_IIb"/>
</dbReference>
<evidence type="ECO:0000256" key="5">
    <source>
        <dbReference type="ARBA" id="ARBA00022741"/>
    </source>
</evidence>
<dbReference type="InterPro" id="IPR012340">
    <property type="entry name" value="NA-bd_OB-fold"/>
</dbReference>
<evidence type="ECO:0000259" key="11">
    <source>
        <dbReference type="PROSITE" id="PS50862"/>
    </source>
</evidence>
<dbReference type="GO" id="GO:0005524">
    <property type="term" value="F:ATP binding"/>
    <property type="evidence" value="ECO:0007669"/>
    <property type="project" value="UniProtKB-UniRule"/>
</dbReference>
<keyword evidence="5 9" id="KW-0547">Nucleotide-binding</keyword>
<feature type="domain" description="Aminoacyl-transfer RNA synthetases class-II family profile" evidence="11">
    <location>
        <begin position="178"/>
        <end position="488"/>
    </location>
</feature>
<keyword evidence="9" id="KW-0479">Metal-binding</keyword>
<dbReference type="GO" id="GO:0003723">
    <property type="term" value="F:RNA binding"/>
    <property type="evidence" value="ECO:0007669"/>
    <property type="project" value="TreeGrafter"/>
</dbReference>
<keyword evidence="4 9" id="KW-0436">Ligase</keyword>
<dbReference type="EC" id="6.1.1.12" evidence="9"/>
<feature type="binding site" evidence="9">
    <location>
        <position position="411"/>
    </location>
    <ligand>
        <name>Mg(2+)</name>
        <dbReference type="ChEBI" id="CHEBI:18420"/>
        <label>3</label>
    </ligand>
</feature>
<comment type="similarity">
    <text evidence="2 9">Belongs to the class-II aminoacyl-tRNA synthetase family. Type 2 subfamily.</text>
</comment>
<feature type="binding site" evidence="9">
    <location>
        <begin position="255"/>
        <end position="257"/>
    </location>
    <ligand>
        <name>ATP</name>
        <dbReference type="ChEBI" id="CHEBI:30616"/>
    </ligand>
</feature>
<protein>
    <recommendedName>
        <fullName evidence="9">Aspartate--tRNA ligase</fullName>
        <ecNumber evidence="9">6.1.1.12</ecNumber>
    </recommendedName>
    <alternativeName>
        <fullName evidence="9">Aspartyl-tRNA synthetase</fullName>
        <shortName evidence="9">AspRS</shortName>
    </alternativeName>
</protein>
<dbReference type="InterPro" id="IPR045864">
    <property type="entry name" value="aa-tRNA-synth_II/BPL/LPL"/>
</dbReference>
<dbReference type="GO" id="GO:0005829">
    <property type="term" value="C:cytosol"/>
    <property type="evidence" value="ECO:0007669"/>
    <property type="project" value="TreeGrafter"/>
</dbReference>
<dbReference type="Gene3D" id="2.40.50.140">
    <property type="entry name" value="Nucleic acid-binding proteins"/>
    <property type="match status" value="1"/>
</dbReference>
<evidence type="ECO:0000256" key="9">
    <source>
        <dbReference type="HAMAP-Rule" id="MF_02075"/>
    </source>
</evidence>
<keyword evidence="9" id="KW-0460">Magnesium</keyword>
<evidence type="ECO:0000256" key="1">
    <source>
        <dbReference type="ARBA" id="ARBA00004496"/>
    </source>
</evidence>